<keyword evidence="2" id="KW-1185">Reference proteome</keyword>
<proteinExistence type="predicted"/>
<evidence type="ECO:0000313" key="2">
    <source>
        <dbReference type="Proteomes" id="UP001140234"/>
    </source>
</evidence>
<name>A0ACC1JLT6_9FUNG</name>
<dbReference type="Proteomes" id="UP001140234">
    <property type="component" value="Unassembled WGS sequence"/>
</dbReference>
<accession>A0ACC1JLT6</accession>
<dbReference type="EMBL" id="JANBUJ010002918">
    <property type="protein sequence ID" value="KAJ2762666.1"/>
    <property type="molecule type" value="Genomic_DNA"/>
</dbReference>
<reference evidence="1" key="1">
    <citation type="submission" date="2022-07" db="EMBL/GenBank/DDBJ databases">
        <title>Phylogenomic reconstructions and comparative analyses of Kickxellomycotina fungi.</title>
        <authorList>
            <person name="Reynolds N.K."/>
            <person name="Stajich J.E."/>
            <person name="Barry K."/>
            <person name="Grigoriev I.V."/>
            <person name="Crous P."/>
            <person name="Smith M.E."/>
        </authorList>
    </citation>
    <scope>NUCLEOTIDE SEQUENCE</scope>
    <source>
        <strain evidence="1">CBS 109366</strain>
    </source>
</reference>
<evidence type="ECO:0000313" key="1">
    <source>
        <dbReference type="EMBL" id="KAJ2762666.1"/>
    </source>
</evidence>
<organism evidence="1 2">
    <name type="scientific">Coemansia nantahalensis</name>
    <dbReference type="NCBI Taxonomy" id="2789366"/>
    <lineage>
        <taxon>Eukaryota</taxon>
        <taxon>Fungi</taxon>
        <taxon>Fungi incertae sedis</taxon>
        <taxon>Zoopagomycota</taxon>
        <taxon>Kickxellomycotina</taxon>
        <taxon>Kickxellomycetes</taxon>
        <taxon>Kickxellales</taxon>
        <taxon>Kickxellaceae</taxon>
        <taxon>Coemansia</taxon>
    </lineage>
</organism>
<gene>
    <name evidence="1" type="ORF">IWQ57_005744</name>
</gene>
<comment type="caution">
    <text evidence="1">The sequence shown here is derived from an EMBL/GenBank/DDBJ whole genome shotgun (WGS) entry which is preliminary data.</text>
</comment>
<sequence length="419" mass="44824">MLRTAGIRATRALRARLGTAAPQRRGAFTLRNIAPGGSRWQAPIVALVAGIGIATVGFTGYSMVFGAGRVYPSEVRALLREGGMAYLRPADKQDLPKAADCYARAIGLLDRLGESDPAHARDAPHVTGLVARLAKVYSEMGDLDGAIDTYRDLLQRILGDAGMRDPKPLVARLMDDALPAGERENILRALGCASMLAETHEARAARARRRGAALPGLQRAPSADADEASRWYQWCLQLVTLTYQNHANHLLLAEGERPAATPSFDPATLPRFFSVDIVTSLFYNAAAFFAGYGRSDLAAPLLQRALDLLRRGADGSETSACRASVLMSHLANAAVAAANHPAAEQWAIDGLALAKRFPRNAECIDSFVALTYDLGAVYEAAGRRDSARVQYRVALDAARELGDPAAAELSAAALARIPR</sequence>
<protein>
    <submittedName>
        <fullName evidence="1">Uncharacterized protein</fullName>
    </submittedName>
</protein>